<dbReference type="EMBL" id="JACHVA010000052">
    <property type="protein sequence ID" value="MBC2601335.1"/>
    <property type="molecule type" value="Genomic_DNA"/>
</dbReference>
<feature type="transmembrane region" description="Helical" evidence="2">
    <location>
        <begin position="6"/>
        <end position="25"/>
    </location>
</feature>
<accession>A0A7X1AYT6</accession>
<dbReference type="Proteomes" id="UP000525652">
    <property type="component" value="Unassembled WGS sequence"/>
</dbReference>
<comment type="caution">
    <text evidence="3">The sequence shown here is derived from an EMBL/GenBank/DDBJ whole genome shotgun (WGS) entry which is preliminary data.</text>
</comment>
<evidence type="ECO:0000256" key="2">
    <source>
        <dbReference type="SAM" id="Phobius"/>
    </source>
</evidence>
<evidence type="ECO:0000256" key="1">
    <source>
        <dbReference type="SAM" id="Coils"/>
    </source>
</evidence>
<dbReference type="Gene3D" id="1.10.287.1490">
    <property type="match status" value="1"/>
</dbReference>
<proteinExistence type="predicted"/>
<sequence length="309" mass="33758">MKALSLILRIVTLAVIIAIGTMWFLNKDELSAINTAYQDAGKQLNIPDQPLSKVITKGMNDLNQTQSELRETQARAKSFDQRLTSTSEELTATEDQLRATNQKLRNTQRDLEDLKGNMGDSEQVAQRLTAELKTVRSDLIRVNKEKFELSQQIETVEEEKRALARRVEQLGDGGSTTVTASAAEETPDNSAEVAKLKEQLAAARSEIARLSDNPLGAALASTSTSSTSPLSPNQVRVKSINLDRGLVVLSPSSSDEFAGVTTMTVNRDGSPIANLKLRGVYPDYIVAEILPDSVFAEALKSGSVYTYRK</sequence>
<feature type="coiled-coil region" evidence="1">
    <location>
        <begin position="62"/>
        <end position="213"/>
    </location>
</feature>
<evidence type="ECO:0000313" key="4">
    <source>
        <dbReference type="Proteomes" id="UP000525652"/>
    </source>
</evidence>
<gene>
    <name evidence="3" type="ORF">H5P30_06050</name>
</gene>
<keyword evidence="1" id="KW-0175">Coiled coil</keyword>
<evidence type="ECO:0000313" key="3">
    <source>
        <dbReference type="EMBL" id="MBC2601335.1"/>
    </source>
</evidence>
<keyword evidence="2" id="KW-0472">Membrane</keyword>
<keyword evidence="2" id="KW-1133">Transmembrane helix</keyword>
<protein>
    <submittedName>
        <fullName evidence="3">Uncharacterized protein</fullName>
    </submittedName>
</protein>
<name>A0A7X1AYT6_9BACT</name>
<reference evidence="3 4" key="1">
    <citation type="submission" date="2020-07" db="EMBL/GenBank/DDBJ databases">
        <authorList>
            <person name="Feng X."/>
        </authorList>
    </citation>
    <scope>NUCLEOTIDE SEQUENCE [LARGE SCALE GENOMIC DNA]</scope>
    <source>
        <strain evidence="3 4">JCM14086</strain>
    </source>
</reference>
<dbReference type="RefSeq" id="WP_185692050.1">
    <property type="nucleotide sequence ID" value="NZ_JACHVA010000052.1"/>
</dbReference>
<keyword evidence="2" id="KW-0812">Transmembrane</keyword>
<dbReference type="AlphaFoldDB" id="A0A7X1AYT6"/>
<keyword evidence="4" id="KW-1185">Reference proteome</keyword>
<organism evidence="3 4">
    <name type="scientific">Puniceicoccus vermicola</name>
    <dbReference type="NCBI Taxonomy" id="388746"/>
    <lineage>
        <taxon>Bacteria</taxon>
        <taxon>Pseudomonadati</taxon>
        <taxon>Verrucomicrobiota</taxon>
        <taxon>Opitutia</taxon>
        <taxon>Puniceicoccales</taxon>
        <taxon>Puniceicoccaceae</taxon>
        <taxon>Puniceicoccus</taxon>
    </lineage>
</organism>